<sequence>MTIARLSIPDEGASLKADKMMKVWCIVRLVSSINGQVVPSWGGFISETGVKPTRLTTIDYYPVINHPITQNILQSKSVSGSPNKHLMKLVRSTPLQRLTWRYE</sequence>
<evidence type="ECO:0000313" key="1">
    <source>
        <dbReference type="EMBL" id="KAK6190950.1"/>
    </source>
</evidence>
<dbReference type="AlphaFoldDB" id="A0AAN8KCE9"/>
<dbReference type="Proteomes" id="UP001347796">
    <property type="component" value="Unassembled WGS sequence"/>
</dbReference>
<gene>
    <name evidence="1" type="ORF">SNE40_002708</name>
</gene>
<proteinExistence type="predicted"/>
<evidence type="ECO:0000313" key="2">
    <source>
        <dbReference type="Proteomes" id="UP001347796"/>
    </source>
</evidence>
<name>A0AAN8KCE9_PATCE</name>
<accession>A0AAN8KCE9</accession>
<protein>
    <submittedName>
        <fullName evidence="1">Uncharacterized protein</fullName>
    </submittedName>
</protein>
<organism evidence="1 2">
    <name type="scientific">Patella caerulea</name>
    <name type="common">Rayed Mediterranean limpet</name>
    <dbReference type="NCBI Taxonomy" id="87958"/>
    <lineage>
        <taxon>Eukaryota</taxon>
        <taxon>Metazoa</taxon>
        <taxon>Spiralia</taxon>
        <taxon>Lophotrochozoa</taxon>
        <taxon>Mollusca</taxon>
        <taxon>Gastropoda</taxon>
        <taxon>Patellogastropoda</taxon>
        <taxon>Patelloidea</taxon>
        <taxon>Patellidae</taxon>
        <taxon>Patella</taxon>
    </lineage>
</organism>
<dbReference type="EMBL" id="JAZGQO010000002">
    <property type="protein sequence ID" value="KAK6190950.1"/>
    <property type="molecule type" value="Genomic_DNA"/>
</dbReference>
<keyword evidence="2" id="KW-1185">Reference proteome</keyword>
<comment type="caution">
    <text evidence="1">The sequence shown here is derived from an EMBL/GenBank/DDBJ whole genome shotgun (WGS) entry which is preliminary data.</text>
</comment>
<reference evidence="1 2" key="1">
    <citation type="submission" date="2024-01" db="EMBL/GenBank/DDBJ databases">
        <title>The genome of the rayed Mediterranean limpet Patella caerulea (Linnaeus, 1758).</title>
        <authorList>
            <person name="Anh-Thu Weber A."/>
            <person name="Halstead-Nussloch G."/>
        </authorList>
    </citation>
    <scope>NUCLEOTIDE SEQUENCE [LARGE SCALE GENOMIC DNA]</scope>
    <source>
        <strain evidence="1">AATW-2023a</strain>
        <tissue evidence="1">Whole specimen</tissue>
    </source>
</reference>